<name>A0A381WHU0_9ZZZZ</name>
<accession>A0A381WHU0</accession>
<evidence type="ECO:0000313" key="2">
    <source>
        <dbReference type="EMBL" id="SVA51517.1"/>
    </source>
</evidence>
<feature type="transmembrane region" description="Helical" evidence="1">
    <location>
        <begin position="56"/>
        <end position="78"/>
    </location>
</feature>
<feature type="transmembrane region" description="Helical" evidence="1">
    <location>
        <begin position="21"/>
        <end position="50"/>
    </location>
</feature>
<sequence>MKKSQDLSRIKSRNDIPFGALLMGTTGVLIGLVVDSAMAMIVVGVLGAFIGGLVGWAGGRVFLLIICFGVLIGAFLGYRAGDQDILIIASGTGGAIAGFIGAQVSLFLKK</sequence>
<protein>
    <submittedName>
        <fullName evidence="2">Uncharacterized protein</fullName>
    </submittedName>
</protein>
<gene>
    <name evidence="2" type="ORF">METZ01_LOCUS104371</name>
</gene>
<keyword evidence="1" id="KW-0472">Membrane</keyword>
<organism evidence="2">
    <name type="scientific">marine metagenome</name>
    <dbReference type="NCBI Taxonomy" id="408172"/>
    <lineage>
        <taxon>unclassified sequences</taxon>
        <taxon>metagenomes</taxon>
        <taxon>ecological metagenomes</taxon>
    </lineage>
</organism>
<keyword evidence="1" id="KW-1133">Transmembrane helix</keyword>
<proteinExistence type="predicted"/>
<dbReference type="EMBL" id="UINC01011713">
    <property type="protein sequence ID" value="SVA51517.1"/>
    <property type="molecule type" value="Genomic_DNA"/>
</dbReference>
<evidence type="ECO:0000256" key="1">
    <source>
        <dbReference type="SAM" id="Phobius"/>
    </source>
</evidence>
<keyword evidence="1" id="KW-0812">Transmembrane</keyword>
<feature type="transmembrane region" description="Helical" evidence="1">
    <location>
        <begin position="85"/>
        <end position="108"/>
    </location>
</feature>
<reference evidence="2" key="1">
    <citation type="submission" date="2018-05" db="EMBL/GenBank/DDBJ databases">
        <authorList>
            <person name="Lanie J.A."/>
            <person name="Ng W.-L."/>
            <person name="Kazmierczak K.M."/>
            <person name="Andrzejewski T.M."/>
            <person name="Davidsen T.M."/>
            <person name="Wayne K.J."/>
            <person name="Tettelin H."/>
            <person name="Glass J.I."/>
            <person name="Rusch D."/>
            <person name="Podicherti R."/>
            <person name="Tsui H.-C.T."/>
            <person name="Winkler M.E."/>
        </authorList>
    </citation>
    <scope>NUCLEOTIDE SEQUENCE</scope>
</reference>
<dbReference type="AlphaFoldDB" id="A0A381WHU0"/>